<accession>A0A345ZCG4</accession>
<proteinExistence type="predicted"/>
<evidence type="ECO:0000313" key="2">
    <source>
        <dbReference type="Proteomes" id="UP000254834"/>
    </source>
</evidence>
<dbReference type="EMBL" id="CP025544">
    <property type="protein sequence ID" value="AXK60981.1"/>
    <property type="molecule type" value="Genomic_DNA"/>
</dbReference>
<name>A0A345ZCG4_9BACT</name>
<keyword evidence="2" id="KW-1185">Reference proteome</keyword>
<dbReference type="Proteomes" id="UP000254834">
    <property type="component" value="Chromosome"/>
</dbReference>
<organism evidence="1 2">
    <name type="scientific">Candidatus Chromulinivorax destructor</name>
    <dbReference type="NCBI Taxonomy" id="2066483"/>
    <lineage>
        <taxon>Bacteria</taxon>
        <taxon>Candidatus Babelota</taxon>
        <taxon>Candidatus Babeliae</taxon>
        <taxon>Candidatus Babeliales</taxon>
        <taxon>Candidatus Chromulinivoraceae</taxon>
        <taxon>Candidatus Chromulinivorax</taxon>
    </lineage>
</organism>
<evidence type="ECO:0000313" key="1">
    <source>
        <dbReference type="EMBL" id="AXK60981.1"/>
    </source>
</evidence>
<protein>
    <submittedName>
        <fullName evidence="1">Uncharacterized protein</fullName>
    </submittedName>
</protein>
<dbReference type="KEGG" id="cdes:C0J27_04580"/>
<dbReference type="RefSeq" id="WP_115585996.1">
    <property type="nucleotide sequence ID" value="NZ_CP025544.1"/>
</dbReference>
<reference evidence="1 2" key="1">
    <citation type="submission" date="2017-12" db="EMBL/GenBank/DDBJ databases">
        <title>Chromulinavorax destructans is a abundant pathogen of dominant heterotrophic picoflagllates.</title>
        <authorList>
            <person name="Deeg C.M."/>
            <person name="Zimmer M."/>
            <person name="Suttle C.A."/>
        </authorList>
    </citation>
    <scope>NUCLEOTIDE SEQUENCE [LARGE SCALE GENOMIC DNA]</scope>
    <source>
        <strain evidence="1 2">SeV1</strain>
    </source>
</reference>
<gene>
    <name evidence="1" type="ORF">C0J27_04580</name>
</gene>
<dbReference type="AlphaFoldDB" id="A0A345ZCG4"/>
<sequence length="193" mass="21920">MKISSVLRTFFIILLSTQAVHTSEKWIPLSFFSQYSCMQTHAWKLPSFNTLNSQDVAVYTTIAVASAATLYGMYRWMQPAKKPLNNTPKVSNSSSQTVKNKQLKILNAHTLNATTQTEYSYQDVATLQKQNADLIRQNKQLHDLVTHATSQLLKKTKVIATQQEIIKMQEKALGFENTTKSFDTIYANLPEQK</sequence>